<dbReference type="RefSeq" id="WP_113932767.1">
    <property type="nucleotide sequence ID" value="NZ_JACCEU010000004.1"/>
</dbReference>
<keyword evidence="2" id="KW-0229">DNA integration</keyword>
<keyword evidence="7" id="KW-1185">Reference proteome</keyword>
<reference evidence="6 7" key="1">
    <citation type="submission" date="2018-06" db="EMBL/GenBank/DDBJ databases">
        <title>Genomic Encyclopedia of Type Strains, Phase IV (KMG-IV): sequencing the most valuable type-strain genomes for metagenomic binning, comparative biology and taxonomic classification.</title>
        <authorList>
            <person name="Goeker M."/>
        </authorList>
    </citation>
    <scope>NUCLEOTIDE SEQUENCE [LARGE SCALE GENOMIC DNA]</scope>
    <source>
        <strain evidence="6 7">DSM 25520</strain>
    </source>
</reference>
<feature type="domain" description="Tyr recombinase" evidence="5">
    <location>
        <begin position="224"/>
        <end position="409"/>
    </location>
</feature>
<dbReference type="PROSITE" id="PS51898">
    <property type="entry name" value="TYR_RECOMBINASE"/>
    <property type="match status" value="1"/>
</dbReference>
<dbReference type="EMBL" id="QNRQ01000003">
    <property type="protein sequence ID" value="RBP41026.1"/>
    <property type="molecule type" value="Genomic_DNA"/>
</dbReference>
<comment type="caution">
    <text evidence="6">The sequence shown here is derived from an EMBL/GenBank/DDBJ whole genome shotgun (WGS) entry which is preliminary data.</text>
</comment>
<dbReference type="InterPro" id="IPR010998">
    <property type="entry name" value="Integrase_recombinase_N"/>
</dbReference>
<dbReference type="InterPro" id="IPR011010">
    <property type="entry name" value="DNA_brk_join_enz"/>
</dbReference>
<dbReference type="GO" id="GO:0015074">
    <property type="term" value="P:DNA integration"/>
    <property type="evidence" value="ECO:0007669"/>
    <property type="project" value="UniProtKB-KW"/>
</dbReference>
<organism evidence="6 7">
    <name type="scientific">Eoetvoesiella caeni</name>
    <dbReference type="NCBI Taxonomy" id="645616"/>
    <lineage>
        <taxon>Bacteria</taxon>
        <taxon>Pseudomonadati</taxon>
        <taxon>Pseudomonadota</taxon>
        <taxon>Betaproteobacteria</taxon>
        <taxon>Burkholderiales</taxon>
        <taxon>Alcaligenaceae</taxon>
        <taxon>Eoetvoesiella</taxon>
    </lineage>
</organism>
<comment type="similarity">
    <text evidence="1">Belongs to the 'phage' integrase family.</text>
</comment>
<dbReference type="Gene3D" id="3.30.160.390">
    <property type="entry name" value="Integrase, DNA-binding domain"/>
    <property type="match status" value="1"/>
</dbReference>
<sequence>MATIKKLTKLAVENLPVPSATKGQEFYWEEGATKGFGVRVTSNGVRSYIVQRPVNGKTRRFTLGQHPMLSCDEARKRALKMLLDMGDGINPQDEKRKKVAQTETLREVMEDYIEHKRTKHGPLRPTSKADLRKCVVVTFAEWADKPVAEINREACIKRFRELSKTAPVQTNQAFRNLRALLNWAREKNATSDGTYPILPVNPVSQMFKQGGMAKWNPEKARDGRIPKDKLGETWLLLQQYADPERNRRSTSVAADLVMFLILTGCRIGEASSLTWDRVKLDGDLPTFHIPGDIAKNHNAMTFPITKALHQILTRRYAERTTKGKEYVFPAVRGDSGHMKDPRAMWEKVSEVAGLHLSNHDMRRTFEDVAKIVGIDGDTSRQLENHKASDVHGKHYANNPDPASLLPALEAISAWIVRQGEIAKAAASGENVIALRA</sequence>
<dbReference type="Gene3D" id="1.10.150.130">
    <property type="match status" value="1"/>
</dbReference>
<evidence type="ECO:0000256" key="2">
    <source>
        <dbReference type="ARBA" id="ARBA00022908"/>
    </source>
</evidence>
<dbReference type="SUPFAM" id="SSF56349">
    <property type="entry name" value="DNA breaking-rejoining enzymes"/>
    <property type="match status" value="1"/>
</dbReference>
<name>A0A366HEV4_9BURK</name>
<dbReference type="Proteomes" id="UP000253628">
    <property type="component" value="Unassembled WGS sequence"/>
</dbReference>
<dbReference type="Gene3D" id="1.10.443.10">
    <property type="entry name" value="Intergrase catalytic core"/>
    <property type="match status" value="1"/>
</dbReference>
<evidence type="ECO:0000256" key="4">
    <source>
        <dbReference type="ARBA" id="ARBA00023172"/>
    </source>
</evidence>
<evidence type="ECO:0000256" key="3">
    <source>
        <dbReference type="ARBA" id="ARBA00023125"/>
    </source>
</evidence>
<dbReference type="GO" id="GO:0006310">
    <property type="term" value="P:DNA recombination"/>
    <property type="evidence" value="ECO:0007669"/>
    <property type="project" value="UniProtKB-KW"/>
</dbReference>
<dbReference type="InterPro" id="IPR025166">
    <property type="entry name" value="Integrase_DNA_bind_dom"/>
</dbReference>
<gene>
    <name evidence="6" type="ORF">DFR37_103372</name>
</gene>
<dbReference type="AlphaFoldDB" id="A0A366HEV4"/>
<dbReference type="OrthoDB" id="9775880at2"/>
<dbReference type="PANTHER" id="PTHR30629:SF2">
    <property type="entry name" value="PROPHAGE INTEGRASE INTS-RELATED"/>
    <property type="match status" value="1"/>
</dbReference>
<keyword evidence="4" id="KW-0233">DNA recombination</keyword>
<evidence type="ECO:0000313" key="6">
    <source>
        <dbReference type="EMBL" id="RBP41026.1"/>
    </source>
</evidence>
<dbReference type="InterPro" id="IPR002104">
    <property type="entry name" value="Integrase_catalytic"/>
</dbReference>
<keyword evidence="3" id="KW-0238">DNA-binding</keyword>
<dbReference type="Pfam" id="PF00589">
    <property type="entry name" value="Phage_integrase"/>
    <property type="match status" value="1"/>
</dbReference>
<accession>A0A366HEV4</accession>
<dbReference type="PANTHER" id="PTHR30629">
    <property type="entry name" value="PROPHAGE INTEGRASE"/>
    <property type="match status" value="1"/>
</dbReference>
<dbReference type="InterPro" id="IPR050808">
    <property type="entry name" value="Phage_Integrase"/>
</dbReference>
<dbReference type="InterPro" id="IPR013762">
    <property type="entry name" value="Integrase-like_cat_sf"/>
</dbReference>
<evidence type="ECO:0000256" key="1">
    <source>
        <dbReference type="ARBA" id="ARBA00008857"/>
    </source>
</evidence>
<proteinExistence type="inferred from homology"/>
<dbReference type="InterPro" id="IPR038488">
    <property type="entry name" value="Integrase_DNA-bd_sf"/>
</dbReference>
<protein>
    <submittedName>
        <fullName evidence="6">Phage integrase family protein</fullName>
    </submittedName>
</protein>
<evidence type="ECO:0000313" key="7">
    <source>
        <dbReference type="Proteomes" id="UP000253628"/>
    </source>
</evidence>
<evidence type="ECO:0000259" key="5">
    <source>
        <dbReference type="PROSITE" id="PS51898"/>
    </source>
</evidence>
<dbReference type="Pfam" id="PF13356">
    <property type="entry name" value="Arm-DNA-bind_3"/>
    <property type="match status" value="1"/>
</dbReference>
<dbReference type="GO" id="GO:0003677">
    <property type="term" value="F:DNA binding"/>
    <property type="evidence" value="ECO:0007669"/>
    <property type="project" value="UniProtKB-KW"/>
</dbReference>